<dbReference type="InterPro" id="IPR027417">
    <property type="entry name" value="P-loop_NTPase"/>
</dbReference>
<sequence>MHTPPALVLSGPPGVGRTTVVLSGPPGVGKTTVGWRVFDRCIDLELAPAFADLDLLGAAWPPPADDPHQARLKATNLAVIWSNYRQAGHRRLIIAGVVESPAERRLLETAVGGPVVICRLDASDTDLADRIRNRGRETGDSLDHLVRRASELSAQLAADDISDYEVGTADRTIDAVADEVVQRWIAGELG</sequence>
<dbReference type="EMBL" id="JAGINT010000001">
    <property type="protein sequence ID" value="MBP2349183.1"/>
    <property type="molecule type" value="Genomic_DNA"/>
</dbReference>
<dbReference type="Gene3D" id="3.40.50.300">
    <property type="entry name" value="P-loop containing nucleotide triphosphate hydrolases"/>
    <property type="match status" value="1"/>
</dbReference>
<dbReference type="Proteomes" id="UP000755585">
    <property type="component" value="Unassembled WGS sequence"/>
</dbReference>
<evidence type="ECO:0000313" key="2">
    <source>
        <dbReference type="Proteomes" id="UP000755585"/>
    </source>
</evidence>
<accession>A0ABS4UC07</accession>
<evidence type="ECO:0000313" key="1">
    <source>
        <dbReference type="EMBL" id="MBP2349183.1"/>
    </source>
</evidence>
<organism evidence="1 2">
    <name type="scientific">Kribbella aluminosa</name>
    <dbReference type="NCBI Taxonomy" id="416017"/>
    <lineage>
        <taxon>Bacteria</taxon>
        <taxon>Bacillati</taxon>
        <taxon>Actinomycetota</taxon>
        <taxon>Actinomycetes</taxon>
        <taxon>Propionibacteriales</taxon>
        <taxon>Kribbellaceae</taxon>
        <taxon>Kribbella</taxon>
    </lineage>
</organism>
<keyword evidence="2" id="KW-1185">Reference proteome</keyword>
<name>A0ABS4UC07_9ACTN</name>
<comment type="caution">
    <text evidence="1">The sequence shown here is derived from an EMBL/GenBank/DDBJ whole genome shotgun (WGS) entry which is preliminary data.</text>
</comment>
<proteinExistence type="predicted"/>
<dbReference type="RefSeq" id="WP_209692387.1">
    <property type="nucleotide sequence ID" value="NZ_BAAAVU010000028.1"/>
</dbReference>
<dbReference type="Pfam" id="PF13238">
    <property type="entry name" value="AAA_18"/>
    <property type="match status" value="1"/>
</dbReference>
<dbReference type="SUPFAM" id="SSF52540">
    <property type="entry name" value="P-loop containing nucleoside triphosphate hydrolases"/>
    <property type="match status" value="1"/>
</dbReference>
<reference evidence="1 2" key="1">
    <citation type="submission" date="2021-03" db="EMBL/GenBank/DDBJ databases">
        <title>Sequencing the genomes of 1000 actinobacteria strains.</title>
        <authorList>
            <person name="Klenk H.-P."/>
        </authorList>
    </citation>
    <scope>NUCLEOTIDE SEQUENCE [LARGE SCALE GENOMIC DNA]</scope>
    <source>
        <strain evidence="1 2">DSM 18824</strain>
    </source>
</reference>
<gene>
    <name evidence="1" type="ORF">JOF29_000266</name>
</gene>
<protein>
    <submittedName>
        <fullName evidence="1">DNA polymerase III delta prime subunit</fullName>
    </submittedName>
</protein>